<dbReference type="PANTHER" id="PTHR33102">
    <property type="entry name" value="DVL19-RELATED-RELATED"/>
    <property type="match status" value="1"/>
</dbReference>
<accession>A0A6A4R1V7</accession>
<evidence type="ECO:0008006" key="10">
    <source>
        <dbReference type="Google" id="ProtNLM"/>
    </source>
</evidence>
<dbReference type="InterPro" id="IPR051525">
    <property type="entry name" value="DVL_RTFL_regulatory"/>
</dbReference>
<comment type="caution">
    <text evidence="8">The sequence shown here is derived from an EMBL/GenBank/DDBJ whole genome shotgun (WGS) entry which is preliminary data.</text>
</comment>
<evidence type="ECO:0000256" key="1">
    <source>
        <dbReference type="ARBA" id="ARBA00004162"/>
    </source>
</evidence>
<dbReference type="OrthoDB" id="784420at2759"/>
<gene>
    <name evidence="8" type="ORF">Lalb_Chr02g0152101</name>
</gene>
<comment type="similarity">
    <text evidence="7">Belongs to the DVL/RTFL small polypeptides family.</text>
</comment>
<dbReference type="AlphaFoldDB" id="A0A6A4R1V7"/>
<dbReference type="EMBL" id="WOCE01000002">
    <property type="protein sequence ID" value="KAE9619344.1"/>
    <property type="molecule type" value="Genomic_DNA"/>
</dbReference>
<protein>
    <recommendedName>
        <fullName evidence="10">DVL family protein</fullName>
    </recommendedName>
</protein>
<evidence type="ECO:0000256" key="3">
    <source>
        <dbReference type="ARBA" id="ARBA00022475"/>
    </source>
</evidence>
<keyword evidence="9" id="KW-1185">Reference proteome</keyword>
<evidence type="ECO:0000256" key="5">
    <source>
        <dbReference type="ARBA" id="ARBA00022989"/>
    </source>
</evidence>
<name>A0A6A4R1V7_LUPAL</name>
<keyword evidence="4" id="KW-0812">Transmembrane</keyword>
<keyword evidence="2" id="KW-0217">Developmental protein</keyword>
<proteinExistence type="inferred from homology"/>
<evidence type="ECO:0000256" key="7">
    <source>
        <dbReference type="ARBA" id="ARBA00024340"/>
    </source>
</evidence>
<dbReference type="GO" id="GO:0008285">
    <property type="term" value="P:negative regulation of cell population proliferation"/>
    <property type="evidence" value="ECO:0007669"/>
    <property type="project" value="InterPro"/>
</dbReference>
<sequence length="58" mass="7049">MKQEENKSLRNGHVYEPFRSFGRRCCRLAKEYKARFYILRRCITMLVCWKDNSDDGKT</sequence>
<evidence type="ECO:0000256" key="4">
    <source>
        <dbReference type="ARBA" id="ARBA00022692"/>
    </source>
</evidence>
<keyword evidence="6" id="KW-0472">Membrane</keyword>
<dbReference type="InterPro" id="IPR012552">
    <property type="entry name" value="DVL"/>
</dbReference>
<dbReference type="Pfam" id="PF08137">
    <property type="entry name" value="DVL"/>
    <property type="match status" value="1"/>
</dbReference>
<keyword evidence="5" id="KW-1133">Transmembrane helix</keyword>
<evidence type="ECO:0000313" key="9">
    <source>
        <dbReference type="Proteomes" id="UP000447434"/>
    </source>
</evidence>
<comment type="subcellular location">
    <subcellularLocation>
        <location evidence="1">Cell membrane</location>
        <topology evidence="1">Single-pass membrane protein</topology>
    </subcellularLocation>
</comment>
<dbReference type="Proteomes" id="UP000447434">
    <property type="component" value="Chromosome 2"/>
</dbReference>
<reference evidence="9" key="1">
    <citation type="journal article" date="2020" name="Nat. Commun.">
        <title>Genome sequence of the cluster root forming white lupin.</title>
        <authorList>
            <person name="Hufnagel B."/>
            <person name="Marques A."/>
            <person name="Soriano A."/>
            <person name="Marques L."/>
            <person name="Divol F."/>
            <person name="Doumas P."/>
            <person name="Sallet E."/>
            <person name="Mancinotti D."/>
            <person name="Carrere S."/>
            <person name="Marande W."/>
            <person name="Arribat S."/>
            <person name="Keller J."/>
            <person name="Huneau C."/>
            <person name="Blein T."/>
            <person name="Aime D."/>
            <person name="Laguerre M."/>
            <person name="Taylor J."/>
            <person name="Schubert V."/>
            <person name="Nelson M."/>
            <person name="Geu-Flores F."/>
            <person name="Crespi M."/>
            <person name="Gallardo-Guerrero K."/>
            <person name="Delaux P.-M."/>
            <person name="Salse J."/>
            <person name="Berges H."/>
            <person name="Guyot R."/>
            <person name="Gouzy J."/>
            <person name="Peret B."/>
        </authorList>
    </citation>
    <scope>NUCLEOTIDE SEQUENCE [LARGE SCALE GENOMIC DNA]</scope>
    <source>
        <strain evidence="9">cv. Amiga</strain>
    </source>
</reference>
<dbReference type="GO" id="GO:0048367">
    <property type="term" value="P:shoot system development"/>
    <property type="evidence" value="ECO:0007669"/>
    <property type="project" value="UniProtKB-ARBA"/>
</dbReference>
<organism evidence="8 9">
    <name type="scientific">Lupinus albus</name>
    <name type="common">White lupine</name>
    <name type="synonym">Lupinus termis</name>
    <dbReference type="NCBI Taxonomy" id="3870"/>
    <lineage>
        <taxon>Eukaryota</taxon>
        <taxon>Viridiplantae</taxon>
        <taxon>Streptophyta</taxon>
        <taxon>Embryophyta</taxon>
        <taxon>Tracheophyta</taxon>
        <taxon>Spermatophyta</taxon>
        <taxon>Magnoliopsida</taxon>
        <taxon>eudicotyledons</taxon>
        <taxon>Gunneridae</taxon>
        <taxon>Pentapetalae</taxon>
        <taxon>rosids</taxon>
        <taxon>fabids</taxon>
        <taxon>Fabales</taxon>
        <taxon>Fabaceae</taxon>
        <taxon>Papilionoideae</taxon>
        <taxon>50 kb inversion clade</taxon>
        <taxon>genistoids sensu lato</taxon>
        <taxon>core genistoids</taxon>
        <taxon>Genisteae</taxon>
        <taxon>Lupinus</taxon>
    </lineage>
</organism>
<evidence type="ECO:0000256" key="2">
    <source>
        <dbReference type="ARBA" id="ARBA00022473"/>
    </source>
</evidence>
<evidence type="ECO:0000256" key="6">
    <source>
        <dbReference type="ARBA" id="ARBA00023136"/>
    </source>
</evidence>
<evidence type="ECO:0000313" key="8">
    <source>
        <dbReference type="EMBL" id="KAE9619344.1"/>
    </source>
</evidence>
<dbReference type="GO" id="GO:0005886">
    <property type="term" value="C:plasma membrane"/>
    <property type="evidence" value="ECO:0007669"/>
    <property type="project" value="UniProtKB-SubCell"/>
</dbReference>
<keyword evidence="3" id="KW-1003">Cell membrane</keyword>